<evidence type="ECO:0000256" key="6">
    <source>
        <dbReference type="ARBA" id="ARBA00022729"/>
    </source>
</evidence>
<gene>
    <name evidence="15" type="primary">LOC104602774</name>
</gene>
<keyword evidence="2" id="KW-0813">Transport</keyword>
<accession>A0A1U8APP6</accession>
<evidence type="ECO:0000256" key="13">
    <source>
        <dbReference type="ARBA" id="ARBA00038393"/>
    </source>
</evidence>
<keyword evidence="4" id="KW-0945">Host-virus interaction</keyword>
<evidence type="ECO:0000256" key="4">
    <source>
        <dbReference type="ARBA" id="ARBA00022581"/>
    </source>
</evidence>
<keyword evidence="9" id="KW-1133">Transmembrane helix</keyword>
<dbReference type="GO" id="GO:0009506">
    <property type="term" value="C:plasmodesma"/>
    <property type="evidence" value="ECO:0000318"/>
    <property type="project" value="GO_Central"/>
</dbReference>
<keyword evidence="14" id="KW-1185">Reference proteome</keyword>
<keyword evidence="8" id="KW-0965">Cell junction</keyword>
<dbReference type="InterPro" id="IPR002902">
    <property type="entry name" value="GNK2"/>
</dbReference>
<evidence type="ECO:0000256" key="1">
    <source>
        <dbReference type="ARBA" id="ARBA00004251"/>
    </source>
</evidence>
<keyword evidence="11" id="KW-1015">Disulfide bond</keyword>
<dbReference type="RefSeq" id="XP_010264881.1">
    <property type="nucleotide sequence ID" value="XM_010266579.2"/>
</dbReference>
<comment type="subcellular location">
    <subcellularLocation>
        <location evidence="12">Cell junction</location>
        <location evidence="12">Plasmodesma</location>
    </subcellularLocation>
    <subcellularLocation>
        <location evidence="1">Cell membrane</location>
        <topology evidence="1">Single-pass type I membrane protein</topology>
    </subcellularLocation>
</comment>
<dbReference type="GeneID" id="104602774"/>
<keyword evidence="6" id="KW-0732">Signal</keyword>
<protein>
    <submittedName>
        <fullName evidence="15">Cysteine-rich repeat secretory protein 3</fullName>
    </submittedName>
</protein>
<evidence type="ECO:0000256" key="12">
    <source>
        <dbReference type="ARBA" id="ARBA00024184"/>
    </source>
</evidence>
<dbReference type="KEGG" id="nnu:104602774"/>
<sequence>MGFLSGQSLCLLSLTLILFGCFGFLPSAEAASDYTSLVYKGCANQSFSDPSGVYSQALSALFGTLASQSSKAKFYKGSSGGGQAAFNGLFQCRGDLSNADCFNCVSKLPQMMSSMCGNAVSARVQLTGCYILYEISGFPQRSGYDMLYKMCSASEARGSGFEERRDAALQNLENGIASTSGFYTTSYYSVYVLAQCEGDLGTADCSECVKSAVQKAQVECGSSISGQMYLHKCYISYSYYPNGVPSKSSSGGSGSGSGQNPGKTIAIVVGAAAAVGFVIICLMFIRSLMKKHDDY</sequence>
<name>A0A1U8APP6_NELNU</name>
<reference evidence="15" key="1">
    <citation type="submission" date="2025-08" db="UniProtKB">
        <authorList>
            <consortium name="RefSeq"/>
        </authorList>
    </citation>
    <scope>IDENTIFICATION</scope>
</reference>
<keyword evidence="3" id="KW-1003">Cell membrane</keyword>
<keyword evidence="5" id="KW-0812">Transmembrane</keyword>
<proteinExistence type="inferred from homology"/>
<dbReference type="AlphaFoldDB" id="A0A1U8APP6"/>
<evidence type="ECO:0000256" key="7">
    <source>
        <dbReference type="ARBA" id="ARBA00022737"/>
    </source>
</evidence>
<dbReference type="FunFam" id="3.30.430.20:FF:000008">
    <property type="entry name" value="cysteine-rich repeat secretory protein 3"/>
    <property type="match status" value="1"/>
</dbReference>
<evidence type="ECO:0000256" key="2">
    <source>
        <dbReference type="ARBA" id="ARBA00022448"/>
    </source>
</evidence>
<keyword evidence="7" id="KW-0677">Repeat</keyword>
<dbReference type="GO" id="GO:0046739">
    <property type="term" value="P:transport of virus in multicellular host"/>
    <property type="evidence" value="ECO:0000318"/>
    <property type="project" value="GO_Central"/>
</dbReference>
<comment type="similarity">
    <text evidence="13">Belongs to the cysteine-rich repeat secretory protein family. Plasmodesmata-located proteins (PDLD) subfamily.</text>
</comment>
<dbReference type="GO" id="GO:0010497">
    <property type="term" value="P:plasmodesmata-mediated intercellular transport"/>
    <property type="evidence" value="ECO:0000318"/>
    <property type="project" value="GO_Central"/>
</dbReference>
<dbReference type="PROSITE" id="PS51473">
    <property type="entry name" value="GNK2"/>
    <property type="match status" value="2"/>
</dbReference>
<dbReference type="InterPro" id="IPR051378">
    <property type="entry name" value="Cell2Cell_Antifungal"/>
</dbReference>
<dbReference type="OMA" id="YLEKCYI"/>
<dbReference type="OrthoDB" id="1926347at2759"/>
<evidence type="ECO:0000256" key="9">
    <source>
        <dbReference type="ARBA" id="ARBA00022989"/>
    </source>
</evidence>
<evidence type="ECO:0000256" key="10">
    <source>
        <dbReference type="ARBA" id="ARBA00023136"/>
    </source>
</evidence>
<evidence type="ECO:0000256" key="3">
    <source>
        <dbReference type="ARBA" id="ARBA00022475"/>
    </source>
</evidence>
<dbReference type="CDD" id="cd23509">
    <property type="entry name" value="Gnk2-like"/>
    <property type="match status" value="2"/>
</dbReference>
<dbReference type="GO" id="GO:0005886">
    <property type="term" value="C:plasma membrane"/>
    <property type="evidence" value="ECO:0007669"/>
    <property type="project" value="UniProtKB-SubCell"/>
</dbReference>
<evidence type="ECO:0000313" key="15">
    <source>
        <dbReference type="RefSeq" id="XP_010264881.1"/>
    </source>
</evidence>
<dbReference type="Proteomes" id="UP000189703">
    <property type="component" value="Unplaced"/>
</dbReference>
<dbReference type="InterPro" id="IPR038408">
    <property type="entry name" value="GNK2_sf"/>
</dbReference>
<dbReference type="Gene3D" id="3.30.430.20">
    <property type="entry name" value="Gnk2 domain, C-X8-C-X2-C motif"/>
    <property type="match status" value="2"/>
</dbReference>
<evidence type="ECO:0000256" key="8">
    <source>
        <dbReference type="ARBA" id="ARBA00022949"/>
    </source>
</evidence>
<dbReference type="FunCoup" id="A0A1U8APP6">
    <property type="interactions" value="2301"/>
</dbReference>
<evidence type="ECO:0000256" key="5">
    <source>
        <dbReference type="ARBA" id="ARBA00022692"/>
    </source>
</evidence>
<dbReference type="Pfam" id="PF01657">
    <property type="entry name" value="Stress-antifung"/>
    <property type="match status" value="2"/>
</dbReference>
<dbReference type="eggNOG" id="ENOG502QUWZ">
    <property type="taxonomic scope" value="Eukaryota"/>
</dbReference>
<dbReference type="PANTHER" id="PTHR32080">
    <property type="entry name" value="ANTIFUNGAL PROTEIN GINKBILOBIN-2-LIKE"/>
    <property type="match status" value="1"/>
</dbReference>
<evidence type="ECO:0000313" key="14">
    <source>
        <dbReference type="Proteomes" id="UP000189703"/>
    </source>
</evidence>
<evidence type="ECO:0000256" key="11">
    <source>
        <dbReference type="ARBA" id="ARBA00023157"/>
    </source>
</evidence>
<dbReference type="PANTHER" id="PTHR32080:SF24">
    <property type="entry name" value="PLASMODESMATA-LOCATED PROTEIN 2"/>
    <property type="match status" value="1"/>
</dbReference>
<keyword evidence="10" id="KW-0472">Membrane</keyword>
<dbReference type="FunFam" id="3.30.430.20:FF:000001">
    <property type="entry name" value="cysteine-rich repeat secretory protein 3"/>
    <property type="match status" value="1"/>
</dbReference>
<organism evidence="14 15">
    <name type="scientific">Nelumbo nucifera</name>
    <name type="common">Sacred lotus</name>
    <dbReference type="NCBI Taxonomy" id="4432"/>
    <lineage>
        <taxon>Eukaryota</taxon>
        <taxon>Viridiplantae</taxon>
        <taxon>Streptophyta</taxon>
        <taxon>Embryophyta</taxon>
        <taxon>Tracheophyta</taxon>
        <taxon>Spermatophyta</taxon>
        <taxon>Magnoliopsida</taxon>
        <taxon>Proteales</taxon>
        <taxon>Nelumbonaceae</taxon>
        <taxon>Nelumbo</taxon>
    </lineage>
</organism>